<sequence>MFKNISPFVLIEPTQEDICLSEYAANPIGPHQSEQVGWVEPVETATGDNLTVMLNEGQEMLCMRIEKRVLPASAVNKKVSRRNQKNQS</sequence>
<organism evidence="1 2">
    <name type="scientific">Methylocucumis oryzae</name>
    <dbReference type="NCBI Taxonomy" id="1632867"/>
    <lineage>
        <taxon>Bacteria</taxon>
        <taxon>Pseudomonadati</taxon>
        <taxon>Pseudomonadota</taxon>
        <taxon>Gammaproteobacteria</taxon>
        <taxon>Methylococcales</taxon>
        <taxon>Methylococcaceae</taxon>
        <taxon>Methylocucumis</taxon>
    </lineage>
</organism>
<accession>A0A0F3IMT6</accession>
<dbReference type="InterPro" id="IPR007476">
    <property type="entry name" value="RdgC"/>
</dbReference>
<reference evidence="1 2" key="2">
    <citation type="journal article" date="2016" name="Microb. Ecol.">
        <title>Genome Characteristics of a Novel Type I Methanotroph (Sn10-6) Isolated from a Flooded Indian Rice Field.</title>
        <authorList>
            <person name="Rahalkar M.C."/>
            <person name="Pandit P.S."/>
            <person name="Dhakephalkar P.K."/>
            <person name="Pore S."/>
            <person name="Arora P."/>
            <person name="Kapse N."/>
        </authorList>
    </citation>
    <scope>NUCLEOTIDE SEQUENCE [LARGE SCALE GENOMIC DNA]</scope>
    <source>
        <strain evidence="1 2">Sn10-6</strain>
    </source>
</reference>
<dbReference type="OrthoDB" id="5290530at2"/>
<comment type="caution">
    <text evidence="1">The sequence shown here is derived from an EMBL/GenBank/DDBJ whole genome shotgun (WGS) entry which is preliminary data.</text>
</comment>
<evidence type="ECO:0000313" key="1">
    <source>
        <dbReference type="EMBL" id="KJV08002.1"/>
    </source>
</evidence>
<dbReference type="RefSeq" id="WP_045777773.1">
    <property type="nucleotide sequence ID" value="NZ_LAJX01000007.1"/>
</dbReference>
<dbReference type="EMBL" id="LAJX01000007">
    <property type="protein sequence ID" value="KJV08002.1"/>
    <property type="molecule type" value="Genomic_DNA"/>
</dbReference>
<protein>
    <submittedName>
        <fullName evidence="1">Uncharacterized protein</fullName>
    </submittedName>
</protein>
<gene>
    <name evidence="1" type="ORF">VZ94_00865</name>
</gene>
<proteinExistence type="predicted"/>
<evidence type="ECO:0000313" key="2">
    <source>
        <dbReference type="Proteomes" id="UP000033684"/>
    </source>
</evidence>
<dbReference type="Proteomes" id="UP000033684">
    <property type="component" value="Unassembled WGS sequence"/>
</dbReference>
<dbReference type="GO" id="GO:0006310">
    <property type="term" value="P:DNA recombination"/>
    <property type="evidence" value="ECO:0007669"/>
    <property type="project" value="InterPro"/>
</dbReference>
<reference evidence="2" key="1">
    <citation type="submission" date="2015-03" db="EMBL/GenBank/DDBJ databases">
        <title>Draft genome sequence of a novel methanotroph (Sn10-6) isolated from flooded ricefield rhizosphere in India.</title>
        <authorList>
            <person name="Pandit P.S."/>
            <person name="Pore S.D."/>
            <person name="Arora P."/>
            <person name="Kapse N.G."/>
            <person name="Dhakephalkar P.K."/>
            <person name="Rahalkar M.C."/>
        </authorList>
    </citation>
    <scope>NUCLEOTIDE SEQUENCE [LARGE SCALE GENOMIC DNA]</scope>
    <source>
        <strain evidence="2">Sn10-6</strain>
    </source>
</reference>
<name>A0A0F3IMT6_9GAMM</name>
<dbReference type="Pfam" id="PF04381">
    <property type="entry name" value="RdgC"/>
    <property type="match status" value="1"/>
</dbReference>
<keyword evidence="2" id="KW-1185">Reference proteome</keyword>
<dbReference type="AlphaFoldDB" id="A0A0F3IMT6"/>